<organism evidence="1 2">
    <name type="scientific">Rhizophagus clarus</name>
    <dbReference type="NCBI Taxonomy" id="94130"/>
    <lineage>
        <taxon>Eukaryota</taxon>
        <taxon>Fungi</taxon>
        <taxon>Fungi incertae sedis</taxon>
        <taxon>Mucoromycota</taxon>
        <taxon>Glomeromycotina</taxon>
        <taxon>Glomeromycetes</taxon>
        <taxon>Glomerales</taxon>
        <taxon>Glomeraceae</taxon>
        <taxon>Rhizophagus</taxon>
    </lineage>
</organism>
<reference evidence="1" key="1">
    <citation type="submission" date="2019-10" db="EMBL/GenBank/DDBJ databases">
        <title>Conservation and host-specific expression of non-tandemly repeated heterogenous ribosome RNA gene in arbuscular mycorrhizal fungi.</title>
        <authorList>
            <person name="Maeda T."/>
            <person name="Kobayashi Y."/>
            <person name="Nakagawa T."/>
            <person name="Ezawa T."/>
            <person name="Yamaguchi K."/>
            <person name="Bino T."/>
            <person name="Nishimoto Y."/>
            <person name="Shigenobu S."/>
            <person name="Kawaguchi M."/>
        </authorList>
    </citation>
    <scope>NUCLEOTIDE SEQUENCE</scope>
    <source>
        <strain evidence="1">HR1</strain>
    </source>
</reference>
<evidence type="ECO:0000313" key="2">
    <source>
        <dbReference type="Proteomes" id="UP000615446"/>
    </source>
</evidence>
<dbReference type="EMBL" id="BLAL01000244">
    <property type="protein sequence ID" value="GES95676.1"/>
    <property type="molecule type" value="Genomic_DNA"/>
</dbReference>
<sequence length="78" mass="8651">MAPGLGIRTDLSVHGFLRDGPASNIWKVQTWNICKLPDSLDEPGLGMYANKLLDALDKPELGMLPDSLDEPRLEIYEV</sequence>
<dbReference type="AlphaFoldDB" id="A0A8H3QXJ8"/>
<evidence type="ECO:0000313" key="1">
    <source>
        <dbReference type="EMBL" id="GES95676.1"/>
    </source>
</evidence>
<protein>
    <submittedName>
        <fullName evidence="1">Uncharacterized protein</fullName>
    </submittedName>
</protein>
<name>A0A8H3QXJ8_9GLOM</name>
<proteinExistence type="predicted"/>
<dbReference type="Proteomes" id="UP000615446">
    <property type="component" value="Unassembled WGS sequence"/>
</dbReference>
<gene>
    <name evidence="1" type="ORF">RCL2_002234100</name>
</gene>
<accession>A0A8H3QXJ8</accession>
<comment type="caution">
    <text evidence="1">The sequence shown here is derived from an EMBL/GenBank/DDBJ whole genome shotgun (WGS) entry which is preliminary data.</text>
</comment>